<dbReference type="Gene3D" id="2.30.40.10">
    <property type="entry name" value="Urease, subunit C, domain 1"/>
    <property type="match status" value="1"/>
</dbReference>
<organism evidence="7 8">
    <name type="scientific">Oceanispirochaeta crateris</name>
    <dbReference type="NCBI Taxonomy" id="2518645"/>
    <lineage>
        <taxon>Bacteria</taxon>
        <taxon>Pseudomonadati</taxon>
        <taxon>Spirochaetota</taxon>
        <taxon>Spirochaetia</taxon>
        <taxon>Spirochaetales</taxon>
        <taxon>Spirochaetaceae</taxon>
        <taxon>Oceanispirochaeta</taxon>
    </lineage>
</organism>
<protein>
    <submittedName>
        <fullName evidence="7">Dihydropyrimidinase</fullName>
        <ecNumber evidence="7">3.5.2.2</ecNumber>
    </submittedName>
</protein>
<keyword evidence="3" id="KW-0479">Metal-binding</keyword>
<evidence type="ECO:0000313" key="8">
    <source>
        <dbReference type="Proteomes" id="UP000324209"/>
    </source>
</evidence>
<dbReference type="EC" id="3.5.2.2" evidence="7"/>
<dbReference type="PANTHER" id="PTHR11647">
    <property type="entry name" value="HYDRANTOINASE/DIHYDROPYRIMIDINASE FAMILY MEMBER"/>
    <property type="match status" value="1"/>
</dbReference>
<dbReference type="InterPro" id="IPR050378">
    <property type="entry name" value="Metallo-dep_Hydrolases_sf"/>
</dbReference>
<evidence type="ECO:0000256" key="3">
    <source>
        <dbReference type="ARBA" id="ARBA00022723"/>
    </source>
</evidence>
<evidence type="ECO:0000256" key="2">
    <source>
        <dbReference type="ARBA" id="ARBA00008829"/>
    </source>
</evidence>
<dbReference type="SUPFAM" id="SSF51556">
    <property type="entry name" value="Metallo-dependent hydrolases"/>
    <property type="match status" value="1"/>
</dbReference>
<dbReference type="GO" id="GO:0046872">
    <property type="term" value="F:metal ion binding"/>
    <property type="evidence" value="ECO:0007669"/>
    <property type="project" value="UniProtKB-KW"/>
</dbReference>
<gene>
    <name evidence="7" type="primary">hydA</name>
    <name evidence="7" type="ORF">EXM22_16530</name>
</gene>
<evidence type="ECO:0000256" key="5">
    <source>
        <dbReference type="PIRSR" id="PIRSR611778-50"/>
    </source>
</evidence>
<dbReference type="GO" id="GO:0004157">
    <property type="term" value="F:dihydropyrimidinase activity"/>
    <property type="evidence" value="ECO:0007669"/>
    <property type="project" value="UniProtKB-EC"/>
</dbReference>
<comment type="PTM">
    <text evidence="5">Carbamylation allows a single lysine to coordinate two divalent metal cations.</text>
</comment>
<keyword evidence="8" id="KW-1185">Reference proteome</keyword>
<evidence type="ECO:0000259" key="6">
    <source>
        <dbReference type="Pfam" id="PF01979"/>
    </source>
</evidence>
<dbReference type="PANTHER" id="PTHR11647:SF1">
    <property type="entry name" value="COLLAPSIN RESPONSE MEDIATOR PROTEIN"/>
    <property type="match status" value="1"/>
</dbReference>
<evidence type="ECO:0000313" key="7">
    <source>
        <dbReference type="EMBL" id="QEN09508.1"/>
    </source>
</evidence>
<dbReference type="FunFam" id="3.20.20.140:FF:000174">
    <property type="entry name" value="Dihydropyrimidinase-related protein 2"/>
    <property type="match status" value="1"/>
</dbReference>
<dbReference type="SUPFAM" id="SSF51338">
    <property type="entry name" value="Composite domain of metallo-dependent hydrolases"/>
    <property type="match status" value="1"/>
</dbReference>
<proteinExistence type="inferred from homology"/>
<evidence type="ECO:0000256" key="4">
    <source>
        <dbReference type="ARBA" id="ARBA00022801"/>
    </source>
</evidence>
<comment type="similarity">
    <text evidence="2">Belongs to the metallo-dependent hydrolases superfamily. Hydantoinase/dihydropyrimidinase family.</text>
</comment>
<comment type="cofactor">
    <cofactor evidence="1">
        <name>Zn(2+)</name>
        <dbReference type="ChEBI" id="CHEBI:29105"/>
    </cofactor>
</comment>
<dbReference type="AlphaFoldDB" id="A0A5C1QQ68"/>
<evidence type="ECO:0000256" key="1">
    <source>
        <dbReference type="ARBA" id="ARBA00001947"/>
    </source>
</evidence>
<dbReference type="NCBIfam" id="TIGR02033">
    <property type="entry name" value="D-hydantoinase"/>
    <property type="match status" value="1"/>
</dbReference>
<dbReference type="InterPro" id="IPR011778">
    <property type="entry name" value="Hydantoinase/dihydroPyrase"/>
</dbReference>
<dbReference type="Gene3D" id="3.20.20.140">
    <property type="entry name" value="Metal-dependent hydrolases"/>
    <property type="match status" value="1"/>
</dbReference>
<dbReference type="InterPro" id="IPR011059">
    <property type="entry name" value="Metal-dep_hydrolase_composite"/>
</dbReference>
<dbReference type="EMBL" id="CP036150">
    <property type="protein sequence ID" value="QEN09508.1"/>
    <property type="molecule type" value="Genomic_DNA"/>
</dbReference>
<feature type="domain" description="Amidohydrolase-related" evidence="6">
    <location>
        <begin position="48"/>
        <end position="419"/>
    </location>
</feature>
<accession>A0A5C1QQ68</accession>
<reference evidence="7 8" key="1">
    <citation type="submission" date="2019-02" db="EMBL/GenBank/DDBJ databases">
        <title>Complete Genome Sequence and Methylome Analysis of free living Spirochaetas.</title>
        <authorList>
            <person name="Fomenkov A."/>
            <person name="Dubinina G."/>
            <person name="Leshcheva N."/>
            <person name="Mikheeva N."/>
            <person name="Grabovich M."/>
            <person name="Vincze T."/>
            <person name="Roberts R.J."/>
        </authorList>
    </citation>
    <scope>NUCLEOTIDE SEQUENCE [LARGE SCALE GENOMIC DNA]</scope>
    <source>
        <strain evidence="7 8">K2</strain>
    </source>
</reference>
<dbReference type="GO" id="GO:0005829">
    <property type="term" value="C:cytosol"/>
    <property type="evidence" value="ECO:0007669"/>
    <property type="project" value="TreeGrafter"/>
</dbReference>
<dbReference type="KEGG" id="ock:EXM22_16530"/>
<feature type="modified residue" description="N6-carboxylysine" evidence="5">
    <location>
        <position position="148"/>
    </location>
</feature>
<dbReference type="Proteomes" id="UP000324209">
    <property type="component" value="Chromosome"/>
</dbReference>
<dbReference type="OrthoDB" id="9765462at2"/>
<sequence length="451" mass="49116">MFDLVISKGTIVTSSSVTVGDVGITDGKIAALGQDLEGKHSIDARGKLVTPGAVDTHVHLEMPIGNYVSSDDFYSGTRAAAFGGTTSIIDFVESRADQTFLEALRERQAQASARSVIDYGLHMTIGPDDMNKLDQVPGIMEEGCGSFKLYMAYGLRLMDDQLYKAFRTVSRAGGLPVVHAENWDIICAMIEENLAEGRTSPHWHPRSRPEEFEAEAAGRVIQIAHQAGSRVHIFHVSCPQVVEEISSARAKGRAVTAETCPQYLLLTQDLYDREGVEGALPVCSPPLRSDLSRRELWQALGSGLFDTISTDHCPFCREEKGADLSAFNKIPGGVPSMEIRFSALYSEGVLKELITLSEWIDLCCTMPASLFGLKNKGEIALGKDADLVVFDPDVEWTVSPGELQETAGWTPYDGMVLKGRPSVTISRGDILVEEGVFKAEKGRGRFLKTAP</sequence>
<dbReference type="InterPro" id="IPR032466">
    <property type="entry name" value="Metal_Hydrolase"/>
</dbReference>
<dbReference type="Pfam" id="PF01979">
    <property type="entry name" value="Amidohydro_1"/>
    <property type="match status" value="1"/>
</dbReference>
<dbReference type="InterPro" id="IPR006680">
    <property type="entry name" value="Amidohydro-rel"/>
</dbReference>
<dbReference type="RefSeq" id="WP_149487582.1">
    <property type="nucleotide sequence ID" value="NZ_CP036150.1"/>
</dbReference>
<keyword evidence="4 7" id="KW-0378">Hydrolase</keyword>
<name>A0A5C1QQ68_9SPIO</name>